<sequence>MLVHNERTKLAANALDRLSTAFVVVGVLGRTFNYSPGADMWIGLLGVATWILGAFILHLIARRILGGLVP</sequence>
<dbReference type="Proteomes" id="UP001549047">
    <property type="component" value="Unassembled WGS sequence"/>
</dbReference>
<dbReference type="EMBL" id="JBEPMB010000001">
    <property type="protein sequence ID" value="MET3612192.1"/>
    <property type="molecule type" value="Genomic_DNA"/>
</dbReference>
<evidence type="ECO:0000256" key="1">
    <source>
        <dbReference type="SAM" id="Phobius"/>
    </source>
</evidence>
<organism evidence="2 3">
    <name type="scientific">Rhizobium aquaticum</name>
    <dbReference type="NCBI Taxonomy" id="1549636"/>
    <lineage>
        <taxon>Bacteria</taxon>
        <taxon>Pseudomonadati</taxon>
        <taxon>Pseudomonadota</taxon>
        <taxon>Alphaproteobacteria</taxon>
        <taxon>Hyphomicrobiales</taxon>
        <taxon>Rhizobiaceae</taxon>
        <taxon>Rhizobium/Agrobacterium group</taxon>
        <taxon>Rhizobium</taxon>
    </lineage>
</organism>
<keyword evidence="1" id="KW-0472">Membrane</keyword>
<name>A0ABV2IUP4_9HYPH</name>
<proteinExistence type="predicted"/>
<protein>
    <submittedName>
        <fullName evidence="2">Uncharacterized protein</fullName>
    </submittedName>
</protein>
<evidence type="ECO:0000313" key="2">
    <source>
        <dbReference type="EMBL" id="MET3612192.1"/>
    </source>
</evidence>
<evidence type="ECO:0000313" key="3">
    <source>
        <dbReference type="Proteomes" id="UP001549047"/>
    </source>
</evidence>
<reference evidence="2 3" key="1">
    <citation type="submission" date="2024-06" db="EMBL/GenBank/DDBJ databases">
        <title>Genomic Encyclopedia of Type Strains, Phase IV (KMG-IV): sequencing the most valuable type-strain genomes for metagenomic binning, comparative biology and taxonomic classification.</title>
        <authorList>
            <person name="Goeker M."/>
        </authorList>
    </citation>
    <scope>NUCLEOTIDE SEQUENCE [LARGE SCALE GENOMIC DNA]</scope>
    <source>
        <strain evidence="2 3">DSM 29780</strain>
    </source>
</reference>
<keyword evidence="3" id="KW-1185">Reference proteome</keyword>
<gene>
    <name evidence="2" type="ORF">ABID16_000497</name>
</gene>
<accession>A0ABV2IUP4</accession>
<feature type="transmembrane region" description="Helical" evidence="1">
    <location>
        <begin position="40"/>
        <end position="61"/>
    </location>
</feature>
<comment type="caution">
    <text evidence="2">The sequence shown here is derived from an EMBL/GenBank/DDBJ whole genome shotgun (WGS) entry which is preliminary data.</text>
</comment>
<keyword evidence="1" id="KW-1133">Transmembrane helix</keyword>
<keyword evidence="1" id="KW-0812">Transmembrane</keyword>